<dbReference type="EMBL" id="BPLR01000367">
    <property type="protein sequence ID" value="GIY94214.1"/>
    <property type="molecule type" value="Genomic_DNA"/>
</dbReference>
<proteinExistence type="predicted"/>
<gene>
    <name evidence="1" type="ORF">CEXT_180541</name>
</gene>
<comment type="caution">
    <text evidence="1">The sequence shown here is derived from an EMBL/GenBank/DDBJ whole genome shotgun (WGS) entry which is preliminary data.</text>
</comment>
<keyword evidence="2" id="KW-1185">Reference proteome</keyword>
<reference evidence="1 2" key="1">
    <citation type="submission" date="2021-06" db="EMBL/GenBank/DDBJ databases">
        <title>Caerostris extrusa draft genome.</title>
        <authorList>
            <person name="Kono N."/>
            <person name="Arakawa K."/>
        </authorList>
    </citation>
    <scope>NUCLEOTIDE SEQUENCE [LARGE SCALE GENOMIC DNA]</scope>
</reference>
<sequence length="89" mass="10309">MVGIPNRMNADEKPYIIAFAENLNHRYEVPSLRCSGILCALRYPDRSSTWTPACRQIRTTSDHPETWKPGGPKFENPFKSYYRLTGLFE</sequence>
<evidence type="ECO:0000313" key="2">
    <source>
        <dbReference type="Proteomes" id="UP001054945"/>
    </source>
</evidence>
<dbReference type="AlphaFoldDB" id="A0AAV4XJJ2"/>
<organism evidence="1 2">
    <name type="scientific">Caerostris extrusa</name>
    <name type="common">Bark spider</name>
    <name type="synonym">Caerostris bankana</name>
    <dbReference type="NCBI Taxonomy" id="172846"/>
    <lineage>
        <taxon>Eukaryota</taxon>
        <taxon>Metazoa</taxon>
        <taxon>Ecdysozoa</taxon>
        <taxon>Arthropoda</taxon>
        <taxon>Chelicerata</taxon>
        <taxon>Arachnida</taxon>
        <taxon>Araneae</taxon>
        <taxon>Araneomorphae</taxon>
        <taxon>Entelegynae</taxon>
        <taxon>Araneoidea</taxon>
        <taxon>Araneidae</taxon>
        <taxon>Caerostris</taxon>
    </lineage>
</organism>
<accession>A0AAV4XJJ2</accession>
<protein>
    <submittedName>
        <fullName evidence="1">Uncharacterized protein</fullName>
    </submittedName>
</protein>
<name>A0AAV4XJJ2_CAEEX</name>
<dbReference type="Proteomes" id="UP001054945">
    <property type="component" value="Unassembled WGS sequence"/>
</dbReference>
<evidence type="ECO:0000313" key="1">
    <source>
        <dbReference type="EMBL" id="GIY94214.1"/>
    </source>
</evidence>